<dbReference type="OrthoDB" id="10013501at2759"/>
<dbReference type="EMBL" id="CAJNOJ010000385">
    <property type="protein sequence ID" value="CAF1427340.1"/>
    <property type="molecule type" value="Genomic_DNA"/>
</dbReference>
<dbReference type="Proteomes" id="UP000663828">
    <property type="component" value="Unassembled WGS sequence"/>
</dbReference>
<sequence length="177" mass="20748">MPTRSSNHEHEQLVSLLNQLMDERDLLARENEYLKAKLNESILVETLNEMKKERDLLLKLLTNLTNKYQHEKDIHSTMSRQSHPTAVNYGHVHRLKANLEQQQTKPIHYVEKRKDSFDRLSSTSSSSNTQLRPPQPAKRIFVLKTPQTLFRKPDIQLKHSLNSAFQHYRSQSLQNLA</sequence>
<dbReference type="Proteomes" id="UP000663852">
    <property type="component" value="Unassembled WGS sequence"/>
</dbReference>
<proteinExistence type="predicted"/>
<dbReference type="AlphaFoldDB" id="A0A814P138"/>
<keyword evidence="1" id="KW-0175">Coiled coil</keyword>
<comment type="caution">
    <text evidence="3">The sequence shown here is derived from an EMBL/GenBank/DDBJ whole genome shotgun (WGS) entry which is preliminary data.</text>
</comment>
<evidence type="ECO:0000256" key="1">
    <source>
        <dbReference type="SAM" id="Coils"/>
    </source>
</evidence>
<evidence type="ECO:0000313" key="3">
    <source>
        <dbReference type="EMBL" id="CAF1099095.1"/>
    </source>
</evidence>
<accession>A0A814P138</accession>
<reference evidence="3" key="1">
    <citation type="submission" date="2021-02" db="EMBL/GenBank/DDBJ databases">
        <authorList>
            <person name="Nowell W R."/>
        </authorList>
    </citation>
    <scope>NUCLEOTIDE SEQUENCE</scope>
</reference>
<evidence type="ECO:0000256" key="2">
    <source>
        <dbReference type="SAM" id="MobiDB-lite"/>
    </source>
</evidence>
<keyword evidence="5" id="KW-1185">Reference proteome</keyword>
<gene>
    <name evidence="4" type="ORF">EDS130_LOCUS37953</name>
    <name evidence="3" type="ORF">XAT740_LOCUS18254</name>
</gene>
<organism evidence="3 5">
    <name type="scientific">Adineta ricciae</name>
    <name type="common">Rotifer</name>
    <dbReference type="NCBI Taxonomy" id="249248"/>
    <lineage>
        <taxon>Eukaryota</taxon>
        <taxon>Metazoa</taxon>
        <taxon>Spiralia</taxon>
        <taxon>Gnathifera</taxon>
        <taxon>Rotifera</taxon>
        <taxon>Eurotatoria</taxon>
        <taxon>Bdelloidea</taxon>
        <taxon>Adinetida</taxon>
        <taxon>Adinetidae</taxon>
        <taxon>Adineta</taxon>
    </lineage>
</organism>
<name>A0A814P138_ADIRI</name>
<protein>
    <submittedName>
        <fullName evidence="3">Uncharacterized protein</fullName>
    </submittedName>
</protein>
<dbReference type="EMBL" id="CAJNOR010001213">
    <property type="protein sequence ID" value="CAF1099095.1"/>
    <property type="molecule type" value="Genomic_DNA"/>
</dbReference>
<evidence type="ECO:0000313" key="4">
    <source>
        <dbReference type="EMBL" id="CAF1427340.1"/>
    </source>
</evidence>
<feature type="coiled-coil region" evidence="1">
    <location>
        <begin position="10"/>
        <end position="67"/>
    </location>
</feature>
<feature type="region of interest" description="Disordered" evidence="2">
    <location>
        <begin position="115"/>
        <end position="138"/>
    </location>
</feature>
<evidence type="ECO:0000313" key="5">
    <source>
        <dbReference type="Proteomes" id="UP000663828"/>
    </source>
</evidence>